<feature type="region of interest" description="Disordered" evidence="1">
    <location>
        <begin position="203"/>
        <end position="226"/>
    </location>
</feature>
<dbReference type="InterPro" id="IPR024079">
    <property type="entry name" value="MetalloPept_cat_dom_sf"/>
</dbReference>
<dbReference type="RefSeq" id="WP_377584305.1">
    <property type="nucleotide sequence ID" value="NZ_JBHTKA010000013.1"/>
</dbReference>
<evidence type="ECO:0000313" key="3">
    <source>
        <dbReference type="EMBL" id="MFD1002732.1"/>
    </source>
</evidence>
<dbReference type="GO" id="GO:0008237">
    <property type="term" value="F:metallopeptidase activity"/>
    <property type="evidence" value="ECO:0007669"/>
    <property type="project" value="UniProtKB-KW"/>
</dbReference>
<evidence type="ECO:0000256" key="2">
    <source>
        <dbReference type="SAM" id="SignalP"/>
    </source>
</evidence>
<dbReference type="InterPro" id="IPR024653">
    <property type="entry name" value="Peptidase_M10/M27/M57"/>
</dbReference>
<feature type="compositionally biased region" description="Polar residues" evidence="1">
    <location>
        <begin position="216"/>
        <end position="226"/>
    </location>
</feature>
<name>A0ABW3KCN4_9BACT</name>
<proteinExistence type="predicted"/>
<feature type="signal peptide" evidence="2">
    <location>
        <begin position="1"/>
        <end position="28"/>
    </location>
</feature>
<reference evidence="4" key="1">
    <citation type="journal article" date="2019" name="Int. J. Syst. Evol. Microbiol.">
        <title>The Global Catalogue of Microorganisms (GCM) 10K type strain sequencing project: providing services to taxonomists for standard genome sequencing and annotation.</title>
        <authorList>
            <consortium name="The Broad Institute Genomics Platform"/>
            <consortium name="The Broad Institute Genome Sequencing Center for Infectious Disease"/>
            <person name="Wu L."/>
            <person name="Ma J."/>
        </authorList>
    </citation>
    <scope>NUCLEOTIDE SEQUENCE [LARGE SCALE GENOMIC DNA]</scope>
    <source>
        <strain evidence="4">CCUG 58938</strain>
    </source>
</reference>
<feature type="chain" id="PRO_5047108505" evidence="2">
    <location>
        <begin position="29"/>
        <end position="361"/>
    </location>
</feature>
<evidence type="ECO:0000256" key="1">
    <source>
        <dbReference type="SAM" id="MobiDB-lite"/>
    </source>
</evidence>
<sequence>MKTQMPVLSLRKSLMSLLLILTIAISCQDEDQGVKNNTDANAIPETIELEDYYLVEGDILIPKSFAGENGRTEQASTYNLVSYSSQPTIRVHILNTSSNFLPAAWYTEIVNATNDWTNITNCRISFSYVTSSNNADIIIQNDGGMLPPNVIAGATPPQGGNAGAIINVNPDFNNGSISAGQMRYNLVHELGHCIGFRHTNWSQRGEQADPDGANTVPGTPTSDPNSVMNGGTANFSWNGFSSNDILAAQTLYPQNNLISNGLISPNGGESFHGRTQGGGSAIFQMQIVLNTAVFNPTQVAVDLFQNDRTYYYGVHNVVNGTVSFVSAFPGAGLNVYKIKVTDVNNPNSYDISDNNFQITGH</sequence>
<gene>
    <name evidence="3" type="ORF">ACFQ21_25630</name>
</gene>
<protein>
    <submittedName>
        <fullName evidence="3">M57 family metalloprotease</fullName>
    </submittedName>
</protein>
<keyword evidence="3" id="KW-0378">Hydrolase</keyword>
<dbReference type="Pfam" id="PF12388">
    <property type="entry name" value="Peptidase_M57"/>
    <property type="match status" value="1"/>
</dbReference>
<keyword evidence="4" id="KW-1185">Reference proteome</keyword>
<dbReference type="SUPFAM" id="SSF55486">
    <property type="entry name" value="Metalloproteases ('zincins'), catalytic domain"/>
    <property type="match status" value="1"/>
</dbReference>
<comment type="caution">
    <text evidence="3">The sequence shown here is derived from an EMBL/GenBank/DDBJ whole genome shotgun (WGS) entry which is preliminary data.</text>
</comment>
<keyword evidence="3" id="KW-0482">Metalloprotease</keyword>
<dbReference type="Proteomes" id="UP001597112">
    <property type="component" value="Unassembled WGS sequence"/>
</dbReference>
<evidence type="ECO:0000313" key="4">
    <source>
        <dbReference type="Proteomes" id="UP001597112"/>
    </source>
</evidence>
<dbReference type="Gene3D" id="3.40.390.10">
    <property type="entry name" value="Collagenase (Catalytic Domain)"/>
    <property type="match status" value="1"/>
</dbReference>
<dbReference type="PROSITE" id="PS51257">
    <property type="entry name" value="PROKAR_LIPOPROTEIN"/>
    <property type="match status" value="1"/>
</dbReference>
<keyword evidence="3" id="KW-0645">Protease</keyword>
<keyword evidence="2" id="KW-0732">Signal</keyword>
<organism evidence="3 4">
    <name type="scientific">Ohtaekwangia kribbensis</name>
    <dbReference type="NCBI Taxonomy" id="688913"/>
    <lineage>
        <taxon>Bacteria</taxon>
        <taxon>Pseudomonadati</taxon>
        <taxon>Bacteroidota</taxon>
        <taxon>Cytophagia</taxon>
        <taxon>Cytophagales</taxon>
        <taxon>Fulvivirgaceae</taxon>
        <taxon>Ohtaekwangia</taxon>
    </lineage>
</organism>
<dbReference type="EMBL" id="JBHTKA010000013">
    <property type="protein sequence ID" value="MFD1002732.1"/>
    <property type="molecule type" value="Genomic_DNA"/>
</dbReference>
<accession>A0ABW3KCN4</accession>